<dbReference type="InterPro" id="IPR049548">
    <property type="entry name" value="Sina-like_RING"/>
</dbReference>
<evidence type="ECO:0000256" key="3">
    <source>
        <dbReference type="ARBA" id="ARBA00009119"/>
    </source>
</evidence>
<dbReference type="Pfam" id="PF21362">
    <property type="entry name" value="Sina_RING"/>
    <property type="match status" value="1"/>
</dbReference>
<protein>
    <recommendedName>
        <fullName evidence="4">RING-type E3 ubiquitin transferase</fullName>
        <ecNumber evidence="4">2.3.2.27</ecNumber>
    </recommendedName>
</protein>
<dbReference type="GO" id="GO:0061630">
    <property type="term" value="F:ubiquitin protein ligase activity"/>
    <property type="evidence" value="ECO:0007669"/>
    <property type="project" value="UniProtKB-EC"/>
</dbReference>
<feature type="domain" description="SIAH-type" evidence="13">
    <location>
        <begin position="130"/>
        <end position="188"/>
    </location>
</feature>
<dbReference type="AlphaFoldDB" id="A0A9Q0D3C9"/>
<dbReference type="OrthoDB" id="4788989at2759"/>
<dbReference type="Pfam" id="PF21361">
    <property type="entry name" value="Sina_ZnF"/>
    <property type="match status" value="1"/>
</dbReference>
<proteinExistence type="inferred from homology"/>
<dbReference type="PANTHER" id="PTHR46632:SF16">
    <property type="entry name" value="E3 UBIQUITIN-PROTEIN LIGASE SINA-LIKE 10"/>
    <property type="match status" value="1"/>
</dbReference>
<evidence type="ECO:0000259" key="13">
    <source>
        <dbReference type="PROSITE" id="PS51081"/>
    </source>
</evidence>
<dbReference type="Proteomes" id="UP001151287">
    <property type="component" value="Unassembled WGS sequence"/>
</dbReference>
<evidence type="ECO:0000256" key="6">
    <source>
        <dbReference type="ARBA" id="ARBA00022723"/>
    </source>
</evidence>
<dbReference type="PROSITE" id="PS51081">
    <property type="entry name" value="ZF_SIAH"/>
    <property type="match status" value="1"/>
</dbReference>
<comment type="catalytic activity">
    <reaction evidence="1">
        <text>S-ubiquitinyl-[E2 ubiquitin-conjugating enzyme]-L-cysteine + [acceptor protein]-L-lysine = [E2 ubiquitin-conjugating enzyme]-L-cysteine + N(6)-ubiquitinyl-[acceptor protein]-L-lysine.</text>
        <dbReference type="EC" id="2.3.2.27"/>
    </reaction>
</comment>
<name>A0A9Q0D3C9_9POAL</name>
<keyword evidence="6" id="KW-0479">Metal-binding</keyword>
<dbReference type="InterPro" id="IPR044286">
    <property type="entry name" value="SINL_plant"/>
</dbReference>
<feature type="region of interest" description="Disordered" evidence="12">
    <location>
        <begin position="1"/>
        <end position="63"/>
    </location>
</feature>
<evidence type="ECO:0000256" key="9">
    <source>
        <dbReference type="ARBA" id="ARBA00022833"/>
    </source>
</evidence>
<reference evidence="14" key="1">
    <citation type="journal article" date="2022" name="Cell">
        <title>Repeat-based holocentromeres influence genome architecture and karyotype evolution.</title>
        <authorList>
            <person name="Hofstatter P.G."/>
            <person name="Thangavel G."/>
            <person name="Lux T."/>
            <person name="Neumann P."/>
            <person name="Vondrak T."/>
            <person name="Novak P."/>
            <person name="Zhang M."/>
            <person name="Costa L."/>
            <person name="Castellani M."/>
            <person name="Scott A."/>
            <person name="Toegelov H."/>
            <person name="Fuchs J."/>
            <person name="Mata-Sucre Y."/>
            <person name="Dias Y."/>
            <person name="Vanzela A.L.L."/>
            <person name="Huettel B."/>
            <person name="Almeida C.C.S."/>
            <person name="Simkova H."/>
            <person name="Souza G."/>
            <person name="Pedrosa-Harand A."/>
            <person name="Macas J."/>
            <person name="Mayer K.F.X."/>
            <person name="Houben A."/>
            <person name="Marques A."/>
        </authorList>
    </citation>
    <scope>NUCLEOTIDE SEQUENCE</scope>
    <source>
        <strain evidence="14">RhyBre1mFocal</strain>
    </source>
</reference>
<keyword evidence="7 11" id="KW-0863">Zinc-finger</keyword>
<evidence type="ECO:0000256" key="12">
    <source>
        <dbReference type="SAM" id="MobiDB-lite"/>
    </source>
</evidence>
<evidence type="ECO:0000256" key="10">
    <source>
        <dbReference type="ARBA" id="ARBA00024004"/>
    </source>
</evidence>
<comment type="caution">
    <text evidence="14">The sequence shown here is derived from an EMBL/GenBank/DDBJ whole genome shotgun (WGS) entry which is preliminary data.</text>
</comment>
<dbReference type="InterPro" id="IPR013010">
    <property type="entry name" value="Znf_SIAH"/>
</dbReference>
<dbReference type="GO" id="GO:0008270">
    <property type="term" value="F:zinc ion binding"/>
    <property type="evidence" value="ECO:0007669"/>
    <property type="project" value="UniProtKB-KW"/>
</dbReference>
<dbReference type="Gene3D" id="3.30.40.10">
    <property type="entry name" value="Zinc/RING finger domain, C3HC4 (zinc finger)"/>
    <property type="match status" value="1"/>
</dbReference>
<dbReference type="SUPFAM" id="SSF49599">
    <property type="entry name" value="TRAF domain-like"/>
    <property type="match status" value="1"/>
</dbReference>
<evidence type="ECO:0000256" key="1">
    <source>
        <dbReference type="ARBA" id="ARBA00000900"/>
    </source>
</evidence>
<evidence type="ECO:0000313" key="14">
    <source>
        <dbReference type="EMBL" id="KAJ1704555.1"/>
    </source>
</evidence>
<keyword evidence="15" id="KW-1185">Reference proteome</keyword>
<dbReference type="SUPFAM" id="SSF57850">
    <property type="entry name" value="RING/U-box"/>
    <property type="match status" value="1"/>
</dbReference>
<keyword evidence="8" id="KW-0833">Ubl conjugation pathway</keyword>
<accession>A0A9Q0D3C9</accession>
<comment type="similarity">
    <text evidence="3">Belongs to the SINA (Seven in absentia) family.</text>
</comment>
<dbReference type="EC" id="2.3.2.27" evidence="4"/>
<keyword evidence="9" id="KW-0862">Zinc</keyword>
<gene>
    <name evidence="14" type="ORF">LUZ63_004334</name>
</gene>
<evidence type="ECO:0000313" key="15">
    <source>
        <dbReference type="Proteomes" id="UP001151287"/>
    </source>
</evidence>
<dbReference type="PANTHER" id="PTHR46632">
    <property type="entry name" value="E3 UBIQUITIN-PROTEIN LIGASE SINA-LIKE 4"/>
    <property type="match status" value="1"/>
</dbReference>
<comment type="pathway">
    <text evidence="2">Protein modification; protein ubiquitination.</text>
</comment>
<evidence type="ECO:0000256" key="2">
    <source>
        <dbReference type="ARBA" id="ARBA00004906"/>
    </source>
</evidence>
<evidence type="ECO:0000256" key="11">
    <source>
        <dbReference type="PROSITE-ProRule" id="PRU00455"/>
    </source>
</evidence>
<organism evidence="14 15">
    <name type="scientific">Rhynchospora breviuscula</name>
    <dbReference type="NCBI Taxonomy" id="2022672"/>
    <lineage>
        <taxon>Eukaryota</taxon>
        <taxon>Viridiplantae</taxon>
        <taxon>Streptophyta</taxon>
        <taxon>Embryophyta</taxon>
        <taxon>Tracheophyta</taxon>
        <taxon>Spermatophyta</taxon>
        <taxon>Magnoliopsida</taxon>
        <taxon>Liliopsida</taxon>
        <taxon>Poales</taxon>
        <taxon>Cyperaceae</taxon>
        <taxon>Cyperoideae</taxon>
        <taxon>Rhynchosporeae</taxon>
        <taxon>Rhynchospora</taxon>
    </lineage>
</organism>
<keyword evidence="5" id="KW-0808">Transferase</keyword>
<dbReference type="CDD" id="cd16571">
    <property type="entry name" value="RING-HC_SIAHs"/>
    <property type="match status" value="1"/>
</dbReference>
<comment type="function">
    <text evidence="10">E3 ubiquitin-protein ligase that mediates ubiquitination and subsequent proteasomal degradation of target proteins. E3 ubiquitin ligases accept ubiquitin from an E2 ubiquitin-conjugating enzyme in the form of a thioester and then directly transfers the ubiquitin to targeted substrates. It probably triggers the ubiquitin-mediated degradation of different substrates.</text>
</comment>
<sequence length="312" mass="34774">MAKFSLESDSVEEDERREAKRRRIGSKRREASKFPSPSPSQIGSIGETSNPLPPPPLPHREIGGEEIGVTIDSDLLDCSICFYPLRPPLYQCKNGHVACSSCWSKLQDKCHMCTLPLLSRNIALEKVLESAHLPCIYAHLGCRHSISYSQRELHTDTCQFGPSSCPIPGCSHKAFPGGWLGHFIEDHKFPNSSFLYGESHTVIFKEGHPYFVFSGPDNDLFLLVNQPVLNMGNALSLYSIDPPHQDQNVSSYQLMVGTDSGTNASSLQLKSQVSSIKEWKKGELHGYFLLVPLRFSMSGQMEVHVVIKKNVM</sequence>
<feature type="compositionally biased region" description="Polar residues" evidence="12">
    <location>
        <begin position="41"/>
        <end position="50"/>
    </location>
</feature>
<evidence type="ECO:0000256" key="8">
    <source>
        <dbReference type="ARBA" id="ARBA00022786"/>
    </source>
</evidence>
<dbReference type="InterPro" id="IPR013083">
    <property type="entry name" value="Znf_RING/FYVE/PHD"/>
</dbReference>
<dbReference type="EMBL" id="JAMQYH010000001">
    <property type="protein sequence ID" value="KAJ1704555.1"/>
    <property type="molecule type" value="Genomic_DNA"/>
</dbReference>
<evidence type="ECO:0000256" key="5">
    <source>
        <dbReference type="ARBA" id="ARBA00022679"/>
    </source>
</evidence>
<evidence type="ECO:0000256" key="4">
    <source>
        <dbReference type="ARBA" id="ARBA00012483"/>
    </source>
</evidence>
<evidence type="ECO:0000256" key="7">
    <source>
        <dbReference type="ARBA" id="ARBA00022771"/>
    </source>
</evidence>